<dbReference type="RefSeq" id="WP_036852451.1">
    <property type="nucleotide sequence ID" value="NZ_JQJD01000051.1"/>
</dbReference>
<keyword evidence="2" id="KW-1185">Reference proteome</keyword>
<evidence type="ECO:0000313" key="1">
    <source>
        <dbReference type="EMBL" id="KGN79330.1"/>
    </source>
</evidence>
<evidence type="ECO:0000313" key="2">
    <source>
        <dbReference type="Proteomes" id="UP000030125"/>
    </source>
</evidence>
<gene>
    <name evidence="1" type="ORF">HQ35_08545</name>
</gene>
<organism evidence="1 2">
    <name type="scientific">Porphyromonas cangingivalis</name>
    <dbReference type="NCBI Taxonomy" id="36874"/>
    <lineage>
        <taxon>Bacteria</taxon>
        <taxon>Pseudomonadati</taxon>
        <taxon>Bacteroidota</taxon>
        <taxon>Bacteroidia</taxon>
        <taxon>Bacteroidales</taxon>
        <taxon>Porphyromonadaceae</taxon>
        <taxon>Porphyromonas</taxon>
    </lineage>
</organism>
<reference evidence="1 2" key="1">
    <citation type="submission" date="2014-08" db="EMBL/GenBank/DDBJ databases">
        <title>Porphyromonas cangingivalis strain:COT-109_OH1386 Genome sequencing.</title>
        <authorList>
            <person name="Wallis C."/>
            <person name="Deusch O."/>
            <person name="O'Flynn C."/>
            <person name="Davis I."/>
            <person name="Jospin G."/>
            <person name="Darling A.E."/>
            <person name="Coil D.A."/>
            <person name="Alexiev A."/>
            <person name="Horsfall A."/>
            <person name="Kirkwood N."/>
            <person name="Harris S."/>
            <person name="Eisen J.A."/>
        </authorList>
    </citation>
    <scope>NUCLEOTIDE SEQUENCE [LARGE SCALE GENOMIC DNA]</scope>
    <source>
        <strain evidence="2">COT-109 OH1386</strain>
    </source>
</reference>
<accession>A0A0A2EPD7</accession>
<proteinExistence type="predicted"/>
<protein>
    <submittedName>
        <fullName evidence="1">Uncharacterized protein</fullName>
    </submittedName>
</protein>
<comment type="caution">
    <text evidence="1">The sequence shown here is derived from an EMBL/GenBank/DDBJ whole genome shotgun (WGS) entry which is preliminary data.</text>
</comment>
<dbReference type="OrthoDB" id="1454689at2"/>
<dbReference type="EMBL" id="JQJD01000051">
    <property type="protein sequence ID" value="KGN79330.1"/>
    <property type="molecule type" value="Genomic_DNA"/>
</dbReference>
<dbReference type="AlphaFoldDB" id="A0A0A2EPD7"/>
<dbReference type="Proteomes" id="UP000030125">
    <property type="component" value="Unassembled WGS sequence"/>
</dbReference>
<name>A0A0A2EPD7_PORCN</name>
<sequence>MSFSAYVVCDCYQKGKIPPPPHKEFFRFDENGIYLDIPEEHCENASEMYEEFDNWKMNACEHEDMELISESLCTNLGMFLFREFVQVVGGEKKYPILTKYLPEANGGILPAEFAKQALDELLRLEQEPYEEEETQLRENESNDLLAFTRSDRNFPFIYTAYMEYVFLIDKEGFHILHNVQEGDETIPYIAFQSKKFIQHPLSEDQFLYVDMETGDSFESSTSIYPIGETPTKDYVIKVVSEILKPAERYSFLIESLKKLLEASMQTGNPIHWI</sequence>